<dbReference type="PROSITE" id="PS50977">
    <property type="entry name" value="HTH_TETR_2"/>
    <property type="match status" value="1"/>
</dbReference>
<evidence type="ECO:0000313" key="4">
    <source>
        <dbReference type="EMBL" id="SFU34525.1"/>
    </source>
</evidence>
<feature type="domain" description="HTH tetR-type" evidence="3">
    <location>
        <begin position="24"/>
        <end position="84"/>
    </location>
</feature>
<protein>
    <submittedName>
        <fullName evidence="4">Transcriptional regulator, TetR family</fullName>
    </submittedName>
</protein>
<sequence>METIPRNIHLVINEKLFVKDPETTNLGKRILEHSILLIDEVGFEAFTFKKLGQIIGSNESSVYRYFENKHKLMLYLSSWYWSWVEYRMIFAVHNIEDPLDKLHRAIRVVTGDVLDDDRTIYINESVLNRIIIAEFTKTFLTKEVDEENKEGFFKVYKNVICKLSELMLDVNPEYPYVKSLASSIVEGALHQHYLKAHFQTITDFAEKDKDLTEFYIQSINKILL</sequence>
<gene>
    <name evidence="4" type="ORF">SAMN05216480_101907</name>
</gene>
<evidence type="ECO:0000256" key="2">
    <source>
        <dbReference type="PROSITE-ProRule" id="PRU00335"/>
    </source>
</evidence>
<dbReference type="Gene3D" id="1.10.357.10">
    <property type="entry name" value="Tetracycline Repressor, domain 2"/>
    <property type="match status" value="1"/>
</dbReference>
<dbReference type="InterPro" id="IPR001647">
    <property type="entry name" value="HTH_TetR"/>
</dbReference>
<evidence type="ECO:0000256" key="1">
    <source>
        <dbReference type="ARBA" id="ARBA00023125"/>
    </source>
</evidence>
<dbReference type="RefSeq" id="WP_093023366.1">
    <property type="nucleotide sequence ID" value="NZ_FPBK01000001.1"/>
</dbReference>
<dbReference type="STRING" id="1224947.SAMN05216480_101907"/>
<proteinExistence type="predicted"/>
<dbReference type="AlphaFoldDB" id="A0A1I7FEI5"/>
<accession>A0A1I7FEI5</accession>
<dbReference type="Proteomes" id="UP000199138">
    <property type="component" value="Unassembled WGS sequence"/>
</dbReference>
<dbReference type="SUPFAM" id="SSF46689">
    <property type="entry name" value="Homeodomain-like"/>
    <property type="match status" value="1"/>
</dbReference>
<keyword evidence="1 2" id="KW-0238">DNA-binding</keyword>
<dbReference type="EMBL" id="FPBK01000001">
    <property type="protein sequence ID" value="SFU34525.1"/>
    <property type="molecule type" value="Genomic_DNA"/>
</dbReference>
<name>A0A1I7FEI5_9FLAO</name>
<dbReference type="OrthoDB" id="649282at2"/>
<dbReference type="InterPro" id="IPR009057">
    <property type="entry name" value="Homeodomain-like_sf"/>
</dbReference>
<evidence type="ECO:0000259" key="3">
    <source>
        <dbReference type="PROSITE" id="PS50977"/>
    </source>
</evidence>
<feature type="DNA-binding region" description="H-T-H motif" evidence="2">
    <location>
        <begin position="47"/>
        <end position="66"/>
    </location>
</feature>
<dbReference type="GO" id="GO:0003677">
    <property type="term" value="F:DNA binding"/>
    <property type="evidence" value="ECO:0007669"/>
    <property type="project" value="UniProtKB-UniRule"/>
</dbReference>
<organism evidence="4 5">
    <name type="scientific">Pustulibacterium marinum</name>
    <dbReference type="NCBI Taxonomy" id="1224947"/>
    <lineage>
        <taxon>Bacteria</taxon>
        <taxon>Pseudomonadati</taxon>
        <taxon>Bacteroidota</taxon>
        <taxon>Flavobacteriia</taxon>
        <taxon>Flavobacteriales</taxon>
        <taxon>Flavobacteriaceae</taxon>
        <taxon>Pustulibacterium</taxon>
    </lineage>
</organism>
<evidence type="ECO:0000313" key="5">
    <source>
        <dbReference type="Proteomes" id="UP000199138"/>
    </source>
</evidence>
<keyword evidence="5" id="KW-1185">Reference proteome</keyword>
<reference evidence="4 5" key="1">
    <citation type="submission" date="2016-10" db="EMBL/GenBank/DDBJ databases">
        <authorList>
            <person name="de Groot N.N."/>
        </authorList>
    </citation>
    <scope>NUCLEOTIDE SEQUENCE [LARGE SCALE GENOMIC DNA]</scope>
    <source>
        <strain evidence="4 5">CGMCC 1.12333</strain>
    </source>
</reference>
<dbReference type="Pfam" id="PF00440">
    <property type="entry name" value="TetR_N"/>
    <property type="match status" value="1"/>
</dbReference>